<comment type="function">
    <text evidence="15">Core subunit of the mitochondrial membrane respiratory chain NADH dehydrogenase (Complex I) which catalyzes electron transfer from NADH through the respiratory chain, using ubiquinone as an electron acceptor. Essential for the catalytic activity and assembly of complex I.</text>
</comment>
<evidence type="ECO:0000256" key="8">
    <source>
        <dbReference type="ARBA" id="ARBA00022967"/>
    </source>
</evidence>
<keyword evidence="5 15" id="KW-0813">Transport</keyword>
<evidence type="ECO:0000256" key="15">
    <source>
        <dbReference type="RuleBase" id="RU004430"/>
    </source>
</evidence>
<keyword evidence="7 15" id="KW-0812">Transmembrane</keyword>
<organism evidence="17">
    <name type="scientific">Cyrtodactylus auribalteatus</name>
    <name type="common">Golden-belted bent-toed gecko</name>
    <dbReference type="NCBI Taxonomy" id="2002801"/>
    <lineage>
        <taxon>Eukaryota</taxon>
        <taxon>Metazoa</taxon>
        <taxon>Chordata</taxon>
        <taxon>Craniata</taxon>
        <taxon>Vertebrata</taxon>
        <taxon>Euteleostomi</taxon>
        <taxon>Lepidosauria</taxon>
        <taxon>Squamata</taxon>
        <taxon>Bifurcata</taxon>
        <taxon>Gekkota</taxon>
        <taxon>Gekkonidae</taxon>
        <taxon>Gekkoninae</taxon>
        <taxon>Cyrtodactylus</taxon>
    </lineage>
</organism>
<dbReference type="GO" id="GO:0031966">
    <property type="term" value="C:mitochondrial membrane"/>
    <property type="evidence" value="ECO:0007669"/>
    <property type="project" value="UniProtKB-SubCell"/>
</dbReference>
<evidence type="ECO:0000256" key="5">
    <source>
        <dbReference type="ARBA" id="ARBA00022448"/>
    </source>
</evidence>
<keyword evidence="10 15" id="KW-1133">Transmembrane helix</keyword>
<keyword evidence="13 15" id="KW-0472">Membrane</keyword>
<evidence type="ECO:0000256" key="3">
    <source>
        <dbReference type="ARBA" id="ARBA00012944"/>
    </source>
</evidence>
<keyword evidence="6 15" id="KW-0679">Respiratory chain</keyword>
<dbReference type="PANTHER" id="PTHR11435:SF1">
    <property type="entry name" value="NADH-UBIQUINONE OXIDOREDUCTASE CHAIN 6"/>
    <property type="match status" value="1"/>
</dbReference>
<evidence type="ECO:0000256" key="2">
    <source>
        <dbReference type="ARBA" id="ARBA00005698"/>
    </source>
</evidence>
<comment type="subcellular location">
    <subcellularLocation>
        <location evidence="1 15">Mitochondrion membrane</location>
        <topology evidence="1 15">Multi-pass membrane protein</topology>
    </subcellularLocation>
</comment>
<dbReference type="GO" id="GO:0008137">
    <property type="term" value="F:NADH dehydrogenase (ubiquinone) activity"/>
    <property type="evidence" value="ECO:0007669"/>
    <property type="project" value="UniProtKB-UniRule"/>
</dbReference>
<evidence type="ECO:0000256" key="6">
    <source>
        <dbReference type="ARBA" id="ARBA00022660"/>
    </source>
</evidence>
<evidence type="ECO:0000256" key="12">
    <source>
        <dbReference type="ARBA" id="ARBA00023128"/>
    </source>
</evidence>
<protein>
    <recommendedName>
        <fullName evidence="4 15">NADH-ubiquinone oxidoreductase chain 6</fullName>
        <ecNumber evidence="3 15">7.1.1.2</ecNumber>
    </recommendedName>
</protein>
<reference evidence="17" key="1">
    <citation type="journal article" date="2018" name="PeerJ">
        <title>Characterization of five complete Cyrtodactylus mitogenome structures reveals low structural diversity and conservation of repeated sequences in the lineage.</title>
        <authorList>
            <person name="Areesirisuk P."/>
            <person name="Muangmai N."/>
            <person name="Kunya K."/>
            <person name="Singchat W."/>
            <person name="Sillapaprayoon S."/>
            <person name="Lapbenjakul S."/>
            <person name="Thapana W."/>
            <person name="Kantachumpoo A."/>
            <person name="Baicharoen S."/>
            <person name="Rerkamnuaychoke B."/>
            <person name="Peyachoknagul S."/>
            <person name="Han K."/>
            <person name="Srikulnath K."/>
        </authorList>
    </citation>
    <scope>NUCLEOTIDE SEQUENCE</scope>
</reference>
<dbReference type="Gene3D" id="1.20.120.1200">
    <property type="entry name" value="NADH-ubiquinone/plastoquinone oxidoreductase chain 6, subunit NuoJ"/>
    <property type="match status" value="1"/>
</dbReference>
<dbReference type="PANTHER" id="PTHR11435">
    <property type="entry name" value="NADH UBIQUINONE OXIDOREDUCTASE SUBUNIT ND6"/>
    <property type="match status" value="1"/>
</dbReference>
<gene>
    <name evidence="17" type="primary">ND6</name>
</gene>
<dbReference type="Pfam" id="PF00499">
    <property type="entry name" value="Oxidored_q3"/>
    <property type="match status" value="1"/>
</dbReference>
<proteinExistence type="inferred from homology"/>
<evidence type="ECO:0000256" key="13">
    <source>
        <dbReference type="ARBA" id="ARBA00023136"/>
    </source>
</evidence>
<dbReference type="AlphaFoldDB" id="A0A3G9E9E7"/>
<dbReference type="InterPro" id="IPR042106">
    <property type="entry name" value="Nuo/plastoQ_OxRdtase_6_NuoJ"/>
</dbReference>
<dbReference type="EMBL" id="AP018116">
    <property type="protein sequence ID" value="BBD20497.1"/>
    <property type="molecule type" value="Genomic_DNA"/>
</dbReference>
<feature type="chain" id="PRO_5018071096" description="NADH-ubiquinone oxidoreductase chain 6" evidence="16">
    <location>
        <begin position="22"/>
        <end position="175"/>
    </location>
</feature>
<keyword evidence="16" id="KW-0732">Signal</keyword>
<evidence type="ECO:0000256" key="14">
    <source>
        <dbReference type="ARBA" id="ARBA00049551"/>
    </source>
</evidence>
<geneLocation type="mitochondrion" evidence="17"/>
<keyword evidence="11 15" id="KW-0520">NAD</keyword>
<evidence type="ECO:0000256" key="4">
    <source>
        <dbReference type="ARBA" id="ARBA00021095"/>
    </source>
</evidence>
<name>A0A3G9E9E7_9SAUR</name>
<evidence type="ECO:0000256" key="1">
    <source>
        <dbReference type="ARBA" id="ARBA00004225"/>
    </source>
</evidence>
<evidence type="ECO:0000256" key="11">
    <source>
        <dbReference type="ARBA" id="ARBA00023027"/>
    </source>
</evidence>
<feature type="transmembrane region" description="Helical" evidence="15">
    <location>
        <begin position="53"/>
        <end position="72"/>
    </location>
</feature>
<evidence type="ECO:0000256" key="9">
    <source>
        <dbReference type="ARBA" id="ARBA00022982"/>
    </source>
</evidence>
<evidence type="ECO:0000256" key="10">
    <source>
        <dbReference type="ARBA" id="ARBA00022989"/>
    </source>
</evidence>
<evidence type="ECO:0000256" key="7">
    <source>
        <dbReference type="ARBA" id="ARBA00022692"/>
    </source>
</evidence>
<dbReference type="InterPro" id="IPR001457">
    <property type="entry name" value="NADH_UbQ/plastoQ_OxRdtase_su6"/>
</dbReference>
<comment type="similarity">
    <text evidence="2 15">Belongs to the complex I subunit 6 family.</text>
</comment>
<evidence type="ECO:0000256" key="16">
    <source>
        <dbReference type="SAM" id="SignalP"/>
    </source>
</evidence>
<evidence type="ECO:0000313" key="17">
    <source>
        <dbReference type="EMBL" id="BBD20497.1"/>
    </source>
</evidence>
<dbReference type="InterPro" id="IPR050269">
    <property type="entry name" value="ComplexI_Subunit6"/>
</dbReference>
<comment type="catalytic activity">
    <reaction evidence="14 15">
        <text>a ubiquinone + NADH + 5 H(+)(in) = a ubiquinol + NAD(+) + 4 H(+)(out)</text>
        <dbReference type="Rhea" id="RHEA:29091"/>
        <dbReference type="Rhea" id="RHEA-COMP:9565"/>
        <dbReference type="Rhea" id="RHEA-COMP:9566"/>
        <dbReference type="ChEBI" id="CHEBI:15378"/>
        <dbReference type="ChEBI" id="CHEBI:16389"/>
        <dbReference type="ChEBI" id="CHEBI:17976"/>
        <dbReference type="ChEBI" id="CHEBI:57540"/>
        <dbReference type="ChEBI" id="CHEBI:57945"/>
        <dbReference type="EC" id="7.1.1.2"/>
    </reaction>
</comment>
<dbReference type="EC" id="7.1.1.2" evidence="3 15"/>
<accession>A0A3G9E9E7</accession>
<feature type="signal peptide" evidence="16">
    <location>
        <begin position="1"/>
        <end position="21"/>
    </location>
</feature>
<keyword evidence="12 15" id="KW-0496">Mitochondrion</keyword>
<feature type="transmembrane region" description="Helical" evidence="15">
    <location>
        <begin position="131"/>
        <end position="161"/>
    </location>
</feature>
<keyword evidence="8 15" id="KW-1278">Translocase</keyword>
<keyword evidence="15" id="KW-0830">Ubiquinone</keyword>
<sequence length="175" mass="18209">MSYLLFLLGVCFLVGSVGVAANPSPYFGVVGLVVGVVGGVGGLVMLGGSFIGIVLFLIYLGGMLVVFAYSVALVADPFPETWGSDSVFVRAFVVWAICFFSCVGCGGCCWPWMCGLFGLDGSGLYGLRGDFGGCGSVIFCLGGPFLVLGGWGLMLTLFVVLELVRGWSWGGLRVP</sequence>
<feature type="transmembrane region" description="Helical" evidence="15">
    <location>
        <begin position="92"/>
        <end position="119"/>
    </location>
</feature>
<feature type="transmembrane region" description="Helical" evidence="15">
    <location>
        <begin position="30"/>
        <end position="46"/>
    </location>
</feature>
<keyword evidence="9 15" id="KW-0249">Electron transport</keyword>